<evidence type="ECO:0008006" key="3">
    <source>
        <dbReference type="Google" id="ProtNLM"/>
    </source>
</evidence>
<accession>A0A6V7NNW1</accession>
<feature type="compositionally biased region" description="Acidic residues" evidence="1">
    <location>
        <begin position="359"/>
        <end position="369"/>
    </location>
</feature>
<feature type="region of interest" description="Disordered" evidence="1">
    <location>
        <begin position="1"/>
        <end position="153"/>
    </location>
</feature>
<name>A0A6V7NNW1_ANACO</name>
<evidence type="ECO:0000313" key="2">
    <source>
        <dbReference type="EMBL" id="CAD1820310.1"/>
    </source>
</evidence>
<dbReference type="PANTHER" id="PTHR37262:SF1">
    <property type="entry name" value="PROTEIN PEP-RELATED DEVELOPMENT ARRESTED 1, CHLOROPLASTIC"/>
    <property type="match status" value="1"/>
</dbReference>
<reference evidence="2" key="1">
    <citation type="submission" date="2020-07" db="EMBL/GenBank/DDBJ databases">
        <authorList>
            <person name="Lin J."/>
        </authorList>
    </citation>
    <scope>NUCLEOTIDE SEQUENCE</scope>
</reference>
<evidence type="ECO:0000256" key="1">
    <source>
        <dbReference type="SAM" id="MobiDB-lite"/>
    </source>
</evidence>
<feature type="compositionally biased region" description="Gly residues" evidence="1">
    <location>
        <begin position="1"/>
        <end position="12"/>
    </location>
</feature>
<gene>
    <name evidence="2" type="ORF">CB5_LOCUS3521</name>
</gene>
<dbReference type="AlphaFoldDB" id="A0A6V7NNW1"/>
<proteinExistence type="predicted"/>
<dbReference type="EMBL" id="LR862140">
    <property type="protein sequence ID" value="CAD1820310.1"/>
    <property type="molecule type" value="Genomic_DNA"/>
</dbReference>
<sequence>MSSGGEWSGGEGVTERGPIERGVAKEGLTKSGDGGGDERAVEEQAGGTPRQTGEGKERKQMPAALFSSSILSLPPTLSLPKPTPSSSSPSSSSSSSSCSLVKLSSRSPPSSNIASLRRRSCASRRFYSPQGDRHPPPLPPPTADPEAKGDAWDPSRHEALLKGGEQVVSLLQEMLKLLEDMEMDEASEPMAIADKDHDEQRKSILEVIKQTVLDHLTKKCPPHVQVIGLLCQTPQKESRHELLRRVAAGGGVFKSENGLKVQLPGANLNDIADQADDLLENMESRPTLPDRKLLARLVLVREEARNMMGGGLLDERNDRGLSTLPEAEVNFLSKLVALRPGKTVQKMISDVMHGKEEGADNLETGDDEVSDGRQKNLSGVAGRGSVTGRRPRPVRPGMFLETVSKVHQKTLEILQEMAY</sequence>
<organism evidence="2">
    <name type="scientific">Ananas comosus var. bracteatus</name>
    <name type="common">red pineapple</name>
    <dbReference type="NCBI Taxonomy" id="296719"/>
    <lineage>
        <taxon>Eukaryota</taxon>
        <taxon>Viridiplantae</taxon>
        <taxon>Streptophyta</taxon>
        <taxon>Embryophyta</taxon>
        <taxon>Tracheophyta</taxon>
        <taxon>Spermatophyta</taxon>
        <taxon>Magnoliopsida</taxon>
        <taxon>Liliopsida</taxon>
        <taxon>Poales</taxon>
        <taxon>Bromeliaceae</taxon>
        <taxon>Bromelioideae</taxon>
        <taxon>Ananas</taxon>
    </lineage>
</organism>
<protein>
    <recommendedName>
        <fullName evidence="3">Protein PEP-RELATED DEVELOPMENT ARRESTED 1, chloroplastic</fullName>
    </recommendedName>
</protein>
<feature type="compositionally biased region" description="Basic and acidic residues" evidence="1">
    <location>
        <begin position="13"/>
        <end position="28"/>
    </location>
</feature>
<feature type="compositionally biased region" description="Low complexity" evidence="1">
    <location>
        <begin position="65"/>
        <end position="115"/>
    </location>
</feature>
<dbReference type="GO" id="GO:0042644">
    <property type="term" value="C:chloroplast nucleoid"/>
    <property type="evidence" value="ECO:0007669"/>
    <property type="project" value="InterPro"/>
</dbReference>
<dbReference type="InterPro" id="IPR038961">
    <property type="entry name" value="PRDA1"/>
</dbReference>
<dbReference type="GO" id="GO:0006355">
    <property type="term" value="P:regulation of DNA-templated transcription"/>
    <property type="evidence" value="ECO:0007669"/>
    <property type="project" value="InterPro"/>
</dbReference>
<dbReference type="PANTHER" id="PTHR37262">
    <property type="entry name" value="PROTEIN PEP-RELATED DEVELOPMENT ARRESTED 1, CHLOROPLASTIC"/>
    <property type="match status" value="1"/>
</dbReference>
<feature type="region of interest" description="Disordered" evidence="1">
    <location>
        <begin position="354"/>
        <end position="396"/>
    </location>
</feature>